<dbReference type="Pfam" id="PF00172">
    <property type="entry name" value="Zn_clus"/>
    <property type="match status" value="1"/>
</dbReference>
<dbReference type="SMART" id="SM00906">
    <property type="entry name" value="Fungal_trans"/>
    <property type="match status" value="1"/>
</dbReference>
<gene>
    <name evidence="5" type="ORF">FB45DRAFT_892285</name>
</gene>
<dbReference type="CDD" id="cd00067">
    <property type="entry name" value="GAL4"/>
    <property type="match status" value="1"/>
</dbReference>
<feature type="compositionally biased region" description="Basic and acidic residues" evidence="3">
    <location>
        <begin position="53"/>
        <end position="63"/>
    </location>
</feature>
<dbReference type="GO" id="GO:0000981">
    <property type="term" value="F:DNA-binding transcription factor activity, RNA polymerase II-specific"/>
    <property type="evidence" value="ECO:0007669"/>
    <property type="project" value="InterPro"/>
</dbReference>
<dbReference type="SMART" id="SM00066">
    <property type="entry name" value="GAL4"/>
    <property type="match status" value="1"/>
</dbReference>
<dbReference type="GO" id="GO:0006351">
    <property type="term" value="P:DNA-templated transcription"/>
    <property type="evidence" value="ECO:0007669"/>
    <property type="project" value="InterPro"/>
</dbReference>
<dbReference type="GO" id="GO:0003677">
    <property type="term" value="F:DNA binding"/>
    <property type="evidence" value="ECO:0007669"/>
    <property type="project" value="InterPro"/>
</dbReference>
<dbReference type="AlphaFoldDB" id="A0AAD7CES9"/>
<dbReference type="CDD" id="cd12148">
    <property type="entry name" value="fungal_TF_MHR"/>
    <property type="match status" value="1"/>
</dbReference>
<sequence>MSEPPMPGSKKRRLQGACDICRSKKIRCDSARMPNNICSNCIAFSSQCTHSNKRMDSKQHSPTEDVPQAAPSYSSAQGQIEAILSPTTPYTPPKESSAILSILNLLATYARDLEREIAVLKEKKLDPAIDSSTTYNRPPTPNDSALTSVTDGYIVTGLTERLKGMKIDSGGNRFYGQSSDIMLVKTAIDLKDSGQYTQLADHLLAIKRPEYWDAHPWHEPAREDEDVYIFPEPDLMDSLLSLYWFHLHPFMPLLHRPTFEKSLLDGLHYRNSRFGATVLLVCSMASRYSDDPRVFSAHSEGTRHWELSAGWKWASQIKLVRQTYTSTPSLYDVQICCLAVIFLSTTGCPELSWVLLSLGIRLAQDVGAHRKRRYTGQNPAEEQLWTRTFWVLISIDILLSAAYGRPRATTSDDFDLDLPIECDDAYWETSDPADAFKQPAGVPSLMTYMIFYLKLLDILAFAHKTLYSLKRSKKRGAEADQWNQQVVAELDSAMNNWIDSLPDHLRWDPHREDFTFFQQSASLYAGYFHVRIQFHRLFLPSLHRSSPLAYSSLAVCANSSRSCAHIMDVQSSRGLLPLTHVQMALFDSSVILLLIIWSSKQTGMKIDASKELKDVHLCLNLLHGMERRWQSAGRLWDIIYAMLTTTGDVSGPVSLSRKRDRNSEGAGPSPETAVQEELLPIHSEDLSRLPQHFDFANSFASQGLAGYSQGLNEWSETLPGNPDSPANMLPSDFFTSGFDDSLFGQTPQWADASASASMPLTASWDSWIDMLR</sequence>
<dbReference type="InterPro" id="IPR001138">
    <property type="entry name" value="Zn2Cys6_DnaBD"/>
</dbReference>
<feature type="domain" description="Zn(2)-C6 fungal-type" evidence="4">
    <location>
        <begin position="17"/>
        <end position="50"/>
    </location>
</feature>
<protein>
    <submittedName>
        <fullName evidence="5">Fungal-specific transcription factor domain-containing protein</fullName>
    </submittedName>
</protein>
<evidence type="ECO:0000256" key="1">
    <source>
        <dbReference type="ARBA" id="ARBA00022723"/>
    </source>
</evidence>
<dbReference type="EMBL" id="JARKIF010000002">
    <property type="protein sequence ID" value="KAJ7647080.1"/>
    <property type="molecule type" value="Genomic_DNA"/>
</dbReference>
<dbReference type="GO" id="GO:0008270">
    <property type="term" value="F:zinc ion binding"/>
    <property type="evidence" value="ECO:0007669"/>
    <property type="project" value="InterPro"/>
</dbReference>
<evidence type="ECO:0000259" key="4">
    <source>
        <dbReference type="PROSITE" id="PS50048"/>
    </source>
</evidence>
<feature type="region of interest" description="Disordered" evidence="3">
    <location>
        <begin position="651"/>
        <end position="674"/>
    </location>
</feature>
<proteinExistence type="predicted"/>
<dbReference type="PANTHER" id="PTHR46910:SF38">
    <property type="entry name" value="ZN(2)-C6 FUNGAL-TYPE DOMAIN-CONTAINING PROTEIN"/>
    <property type="match status" value="1"/>
</dbReference>
<feature type="region of interest" description="Disordered" evidence="3">
    <location>
        <begin position="52"/>
        <end position="77"/>
    </location>
</feature>
<reference evidence="5" key="1">
    <citation type="submission" date="2023-03" db="EMBL/GenBank/DDBJ databases">
        <title>Massive genome expansion in bonnet fungi (Mycena s.s.) driven by repeated elements and novel gene families across ecological guilds.</title>
        <authorList>
            <consortium name="Lawrence Berkeley National Laboratory"/>
            <person name="Harder C.B."/>
            <person name="Miyauchi S."/>
            <person name="Viragh M."/>
            <person name="Kuo A."/>
            <person name="Thoen E."/>
            <person name="Andreopoulos B."/>
            <person name="Lu D."/>
            <person name="Skrede I."/>
            <person name="Drula E."/>
            <person name="Henrissat B."/>
            <person name="Morin E."/>
            <person name="Kohler A."/>
            <person name="Barry K."/>
            <person name="LaButti K."/>
            <person name="Morin E."/>
            <person name="Salamov A."/>
            <person name="Lipzen A."/>
            <person name="Mereny Z."/>
            <person name="Hegedus B."/>
            <person name="Baldrian P."/>
            <person name="Stursova M."/>
            <person name="Weitz H."/>
            <person name="Taylor A."/>
            <person name="Grigoriev I.V."/>
            <person name="Nagy L.G."/>
            <person name="Martin F."/>
            <person name="Kauserud H."/>
        </authorList>
    </citation>
    <scope>NUCLEOTIDE SEQUENCE</scope>
    <source>
        <strain evidence="5">9284</strain>
    </source>
</reference>
<dbReference type="InterPro" id="IPR007219">
    <property type="entry name" value="XnlR_reg_dom"/>
</dbReference>
<dbReference type="PROSITE" id="PS50048">
    <property type="entry name" value="ZN2_CY6_FUNGAL_2"/>
    <property type="match status" value="1"/>
</dbReference>
<dbReference type="PROSITE" id="PS00463">
    <property type="entry name" value="ZN2_CY6_FUNGAL_1"/>
    <property type="match status" value="1"/>
</dbReference>
<dbReference type="SUPFAM" id="SSF57701">
    <property type="entry name" value="Zn2/Cys6 DNA-binding domain"/>
    <property type="match status" value="1"/>
</dbReference>
<evidence type="ECO:0000256" key="2">
    <source>
        <dbReference type="ARBA" id="ARBA00023242"/>
    </source>
</evidence>
<evidence type="ECO:0000313" key="5">
    <source>
        <dbReference type="EMBL" id="KAJ7647080.1"/>
    </source>
</evidence>
<dbReference type="Pfam" id="PF04082">
    <property type="entry name" value="Fungal_trans"/>
    <property type="match status" value="1"/>
</dbReference>
<comment type="caution">
    <text evidence="5">The sequence shown here is derived from an EMBL/GenBank/DDBJ whole genome shotgun (WGS) entry which is preliminary data.</text>
</comment>
<dbReference type="Proteomes" id="UP001221142">
    <property type="component" value="Unassembled WGS sequence"/>
</dbReference>
<dbReference type="InterPro" id="IPR050987">
    <property type="entry name" value="AtrR-like"/>
</dbReference>
<evidence type="ECO:0000313" key="6">
    <source>
        <dbReference type="Proteomes" id="UP001221142"/>
    </source>
</evidence>
<dbReference type="Gene3D" id="4.10.240.10">
    <property type="entry name" value="Zn(2)-C6 fungal-type DNA-binding domain"/>
    <property type="match status" value="1"/>
</dbReference>
<dbReference type="InterPro" id="IPR036864">
    <property type="entry name" value="Zn2-C6_fun-type_DNA-bd_sf"/>
</dbReference>
<evidence type="ECO:0000256" key="3">
    <source>
        <dbReference type="SAM" id="MobiDB-lite"/>
    </source>
</evidence>
<keyword evidence="1" id="KW-0479">Metal-binding</keyword>
<name>A0AAD7CES9_9AGAR</name>
<dbReference type="PANTHER" id="PTHR46910">
    <property type="entry name" value="TRANSCRIPTION FACTOR PDR1"/>
    <property type="match status" value="1"/>
</dbReference>
<organism evidence="5 6">
    <name type="scientific">Roridomyces roridus</name>
    <dbReference type="NCBI Taxonomy" id="1738132"/>
    <lineage>
        <taxon>Eukaryota</taxon>
        <taxon>Fungi</taxon>
        <taxon>Dikarya</taxon>
        <taxon>Basidiomycota</taxon>
        <taxon>Agaricomycotina</taxon>
        <taxon>Agaricomycetes</taxon>
        <taxon>Agaricomycetidae</taxon>
        <taxon>Agaricales</taxon>
        <taxon>Marasmiineae</taxon>
        <taxon>Mycenaceae</taxon>
        <taxon>Roridomyces</taxon>
    </lineage>
</organism>
<keyword evidence="2" id="KW-0539">Nucleus</keyword>
<accession>A0AAD7CES9</accession>
<keyword evidence="6" id="KW-1185">Reference proteome</keyword>